<keyword evidence="2" id="KW-0732">Signal</keyword>
<sequence length="116" mass="13578">MDTFSNVVFLFCMVISIISSSADAAYGVAKLPEIPHKMKQKEIPKSIEVQGLIYCKSGPKFIPLKGIYLTSWYFYMHRANLILINLIWNLFYVFQFKRQGLCYKFNTNLIIDDYLF</sequence>
<keyword evidence="1" id="KW-1133">Transmembrane helix</keyword>
<evidence type="ECO:0000313" key="3">
    <source>
        <dbReference type="EMBL" id="KAJ0205072.1"/>
    </source>
</evidence>
<organism evidence="3 4">
    <name type="scientific">Lactuca sativa</name>
    <name type="common">Garden lettuce</name>
    <dbReference type="NCBI Taxonomy" id="4236"/>
    <lineage>
        <taxon>Eukaryota</taxon>
        <taxon>Viridiplantae</taxon>
        <taxon>Streptophyta</taxon>
        <taxon>Embryophyta</taxon>
        <taxon>Tracheophyta</taxon>
        <taxon>Spermatophyta</taxon>
        <taxon>Magnoliopsida</taxon>
        <taxon>eudicotyledons</taxon>
        <taxon>Gunneridae</taxon>
        <taxon>Pentapetalae</taxon>
        <taxon>asterids</taxon>
        <taxon>campanulids</taxon>
        <taxon>Asterales</taxon>
        <taxon>Asteraceae</taxon>
        <taxon>Cichorioideae</taxon>
        <taxon>Cichorieae</taxon>
        <taxon>Lactucinae</taxon>
        <taxon>Lactuca</taxon>
    </lineage>
</organism>
<comment type="caution">
    <text evidence="3">The sequence shown here is derived from an EMBL/GenBank/DDBJ whole genome shotgun (WGS) entry which is preliminary data.</text>
</comment>
<keyword evidence="1" id="KW-0812">Transmembrane</keyword>
<gene>
    <name evidence="3" type="ORF">LSAT_V11C500259760</name>
</gene>
<dbReference type="AlphaFoldDB" id="A0A9R1VDH7"/>
<evidence type="ECO:0008006" key="5">
    <source>
        <dbReference type="Google" id="ProtNLM"/>
    </source>
</evidence>
<reference evidence="3 4" key="1">
    <citation type="journal article" date="2017" name="Nat. Commun.">
        <title>Genome assembly with in vitro proximity ligation data and whole-genome triplication in lettuce.</title>
        <authorList>
            <person name="Reyes-Chin-Wo S."/>
            <person name="Wang Z."/>
            <person name="Yang X."/>
            <person name="Kozik A."/>
            <person name="Arikit S."/>
            <person name="Song C."/>
            <person name="Xia L."/>
            <person name="Froenicke L."/>
            <person name="Lavelle D.O."/>
            <person name="Truco M.J."/>
            <person name="Xia R."/>
            <person name="Zhu S."/>
            <person name="Xu C."/>
            <person name="Xu H."/>
            <person name="Xu X."/>
            <person name="Cox K."/>
            <person name="Korf I."/>
            <person name="Meyers B.C."/>
            <person name="Michelmore R.W."/>
        </authorList>
    </citation>
    <scope>NUCLEOTIDE SEQUENCE [LARGE SCALE GENOMIC DNA]</scope>
    <source>
        <strain evidence="4">cv. Salinas</strain>
        <tissue evidence="3">Seedlings</tissue>
    </source>
</reference>
<evidence type="ECO:0000256" key="1">
    <source>
        <dbReference type="SAM" id="Phobius"/>
    </source>
</evidence>
<feature type="chain" id="PRO_5040113084" description="Transmembrane protein" evidence="2">
    <location>
        <begin position="25"/>
        <end position="116"/>
    </location>
</feature>
<dbReference type="Proteomes" id="UP000235145">
    <property type="component" value="Unassembled WGS sequence"/>
</dbReference>
<evidence type="ECO:0000313" key="4">
    <source>
        <dbReference type="Proteomes" id="UP000235145"/>
    </source>
</evidence>
<feature type="signal peptide" evidence="2">
    <location>
        <begin position="1"/>
        <end position="24"/>
    </location>
</feature>
<protein>
    <recommendedName>
        <fullName evidence="5">Transmembrane protein</fullName>
    </recommendedName>
</protein>
<dbReference type="EMBL" id="NBSK02000005">
    <property type="protein sequence ID" value="KAJ0205072.1"/>
    <property type="molecule type" value="Genomic_DNA"/>
</dbReference>
<evidence type="ECO:0000256" key="2">
    <source>
        <dbReference type="SAM" id="SignalP"/>
    </source>
</evidence>
<name>A0A9R1VDH7_LACSA</name>
<accession>A0A9R1VDH7</accession>
<keyword evidence="4" id="KW-1185">Reference proteome</keyword>
<keyword evidence="1" id="KW-0472">Membrane</keyword>
<feature type="transmembrane region" description="Helical" evidence="1">
    <location>
        <begin position="72"/>
        <end position="94"/>
    </location>
</feature>
<proteinExistence type="predicted"/>